<dbReference type="Proteomes" id="UP001589575">
    <property type="component" value="Unassembled WGS sequence"/>
</dbReference>
<dbReference type="EMBL" id="JBHMFI010000001">
    <property type="protein sequence ID" value="MFB9073900.1"/>
    <property type="molecule type" value="Genomic_DNA"/>
</dbReference>
<name>A0ABV5G4N9_9MICC</name>
<accession>A0ABV5G4N9</accession>
<evidence type="ECO:0000313" key="2">
    <source>
        <dbReference type="EMBL" id="MFB9073900.1"/>
    </source>
</evidence>
<evidence type="ECO:0000256" key="1">
    <source>
        <dbReference type="SAM" id="MobiDB-lite"/>
    </source>
</evidence>
<keyword evidence="3" id="KW-1185">Reference proteome</keyword>
<proteinExistence type="predicted"/>
<comment type="caution">
    <text evidence="2">The sequence shown here is derived from an EMBL/GenBank/DDBJ whole genome shotgun (WGS) entry which is preliminary data.</text>
</comment>
<feature type="region of interest" description="Disordered" evidence="1">
    <location>
        <begin position="1"/>
        <end position="31"/>
    </location>
</feature>
<evidence type="ECO:0000313" key="3">
    <source>
        <dbReference type="Proteomes" id="UP001589575"/>
    </source>
</evidence>
<protein>
    <submittedName>
        <fullName evidence="2">Uncharacterized protein</fullName>
    </submittedName>
</protein>
<organism evidence="2 3">
    <name type="scientific">Citricoccus parietis</name>
    <dbReference type="NCBI Taxonomy" id="592307"/>
    <lineage>
        <taxon>Bacteria</taxon>
        <taxon>Bacillati</taxon>
        <taxon>Actinomycetota</taxon>
        <taxon>Actinomycetes</taxon>
        <taxon>Micrococcales</taxon>
        <taxon>Micrococcaceae</taxon>
        <taxon>Citricoccus</taxon>
    </lineage>
</organism>
<reference evidence="2 3" key="1">
    <citation type="submission" date="2024-09" db="EMBL/GenBank/DDBJ databases">
        <authorList>
            <person name="Sun Q."/>
            <person name="Mori K."/>
        </authorList>
    </citation>
    <scope>NUCLEOTIDE SEQUENCE [LARGE SCALE GENOMIC DNA]</scope>
    <source>
        <strain evidence="2 3">CCM 7609</strain>
    </source>
</reference>
<sequence length="41" mass="4401">MPAAVTLMRTSPGPGTGRARSSTERTSRPPAPVYVTARMVW</sequence>
<gene>
    <name evidence="2" type="ORF">ACFFX0_22965</name>
</gene>